<feature type="chain" id="PRO_5004844327" description="UDP-N-acetylglucosamine transferase subunit ALG14" evidence="12">
    <location>
        <begin position="19"/>
        <end position="217"/>
    </location>
</feature>
<proteinExistence type="inferred from homology"/>
<evidence type="ECO:0000313" key="14">
    <source>
        <dbReference type="Proteomes" id="UP000030671"/>
    </source>
</evidence>
<reference evidence="13 14" key="1">
    <citation type="journal article" date="2012" name="New Phytol.">
        <title>Insight into trade-off between wood decay and parasitism from the genome of a fungal forest pathogen.</title>
        <authorList>
            <person name="Olson A."/>
            <person name="Aerts A."/>
            <person name="Asiegbu F."/>
            <person name="Belbahri L."/>
            <person name="Bouzid O."/>
            <person name="Broberg A."/>
            <person name="Canback B."/>
            <person name="Coutinho P.M."/>
            <person name="Cullen D."/>
            <person name="Dalman K."/>
            <person name="Deflorio G."/>
            <person name="van Diepen L.T."/>
            <person name="Dunand C."/>
            <person name="Duplessis S."/>
            <person name="Durling M."/>
            <person name="Gonthier P."/>
            <person name="Grimwood J."/>
            <person name="Fossdal C.G."/>
            <person name="Hansson D."/>
            <person name="Henrissat B."/>
            <person name="Hietala A."/>
            <person name="Himmelstrand K."/>
            <person name="Hoffmeister D."/>
            <person name="Hogberg N."/>
            <person name="James T.Y."/>
            <person name="Karlsson M."/>
            <person name="Kohler A."/>
            <person name="Kues U."/>
            <person name="Lee Y.H."/>
            <person name="Lin Y.C."/>
            <person name="Lind M."/>
            <person name="Lindquist E."/>
            <person name="Lombard V."/>
            <person name="Lucas S."/>
            <person name="Lunden K."/>
            <person name="Morin E."/>
            <person name="Murat C."/>
            <person name="Park J."/>
            <person name="Raffaello T."/>
            <person name="Rouze P."/>
            <person name="Salamov A."/>
            <person name="Schmutz J."/>
            <person name="Solheim H."/>
            <person name="Stahlberg J."/>
            <person name="Velez H."/>
            <person name="de Vries R.P."/>
            <person name="Wiebenga A."/>
            <person name="Woodward S."/>
            <person name="Yakovlev I."/>
            <person name="Garbelotto M."/>
            <person name="Martin F."/>
            <person name="Grigoriev I.V."/>
            <person name="Stenlid J."/>
        </authorList>
    </citation>
    <scope>NUCLEOTIDE SEQUENCE [LARGE SCALE GENOMIC DNA]</scope>
    <source>
        <strain evidence="13 14">TC 32-1</strain>
    </source>
</reference>
<dbReference type="AlphaFoldDB" id="W4K6Q4"/>
<evidence type="ECO:0000256" key="7">
    <source>
        <dbReference type="ARBA" id="ARBA00022824"/>
    </source>
</evidence>
<comment type="function">
    <text evidence="11">Involved in protein N-glycosylation. Essential for the second step of the dolichol-linked oligosaccharide pathway. Anchors the catalytic subunit ALG13 to the ER.</text>
</comment>
<evidence type="ECO:0000256" key="6">
    <source>
        <dbReference type="ARBA" id="ARBA00022692"/>
    </source>
</evidence>
<evidence type="ECO:0000256" key="1">
    <source>
        <dbReference type="ARBA" id="ARBA00004389"/>
    </source>
</evidence>
<evidence type="ECO:0000256" key="4">
    <source>
        <dbReference type="ARBA" id="ARBA00011335"/>
    </source>
</evidence>
<dbReference type="Proteomes" id="UP000030671">
    <property type="component" value="Unassembled WGS sequence"/>
</dbReference>
<dbReference type="eggNOG" id="KOG3339">
    <property type="taxonomic scope" value="Eukaryota"/>
</dbReference>
<keyword evidence="13" id="KW-0808">Transferase</keyword>
<comment type="similarity">
    <text evidence="3 11">Belongs to the ALG14 family.</text>
</comment>
<keyword evidence="12" id="KW-0732">Signal</keyword>
<dbReference type="Gene3D" id="3.40.50.2000">
    <property type="entry name" value="Glycogen Phosphorylase B"/>
    <property type="match status" value="1"/>
</dbReference>
<dbReference type="HOGENOM" id="CLU_064541_0_1_1"/>
<comment type="subcellular location">
    <subcellularLocation>
        <location evidence="1 11">Endoplasmic reticulum membrane</location>
        <topology evidence="1 11">Single-pass membrane protein</topology>
    </subcellularLocation>
    <subcellularLocation>
        <location evidence="2">Nucleus membrane</location>
        <topology evidence="2">Single-pass membrane protein</topology>
    </subcellularLocation>
</comment>
<dbReference type="KEGG" id="hir:HETIRDRAFT_45766"/>
<dbReference type="GO" id="GO:0004577">
    <property type="term" value="F:N-acetylglucosaminyldiphosphodolichol N-acetylglucosaminyltransferase activity"/>
    <property type="evidence" value="ECO:0007669"/>
    <property type="project" value="TreeGrafter"/>
</dbReference>
<dbReference type="GO" id="GO:0031965">
    <property type="term" value="C:nuclear membrane"/>
    <property type="evidence" value="ECO:0007669"/>
    <property type="project" value="UniProtKB-SubCell"/>
</dbReference>
<evidence type="ECO:0000313" key="13">
    <source>
        <dbReference type="EMBL" id="ETW80741.1"/>
    </source>
</evidence>
<evidence type="ECO:0000256" key="11">
    <source>
        <dbReference type="RuleBase" id="RU362127"/>
    </source>
</evidence>
<dbReference type="EMBL" id="KI925459">
    <property type="protein sequence ID" value="ETW80741.1"/>
    <property type="molecule type" value="Genomic_DNA"/>
</dbReference>
<dbReference type="PANTHER" id="PTHR12154:SF4">
    <property type="entry name" value="UDP-N-ACETYLGLUCOSAMINE TRANSFERASE SUBUNIT ALG14 HOMOLOG"/>
    <property type="match status" value="1"/>
</dbReference>
<evidence type="ECO:0000256" key="9">
    <source>
        <dbReference type="ARBA" id="ARBA00023136"/>
    </source>
</evidence>
<keyword evidence="14" id="KW-1185">Reference proteome</keyword>
<evidence type="ECO:0000256" key="5">
    <source>
        <dbReference type="ARBA" id="ARBA00017467"/>
    </source>
</evidence>
<keyword evidence="6" id="KW-0812">Transmembrane</keyword>
<evidence type="ECO:0000256" key="2">
    <source>
        <dbReference type="ARBA" id="ARBA00004590"/>
    </source>
</evidence>
<dbReference type="RefSeq" id="XP_009546931.1">
    <property type="nucleotide sequence ID" value="XM_009548636.1"/>
</dbReference>
<dbReference type="Pfam" id="PF08660">
    <property type="entry name" value="Alg14"/>
    <property type="match status" value="1"/>
</dbReference>
<dbReference type="GO" id="GO:0006488">
    <property type="term" value="P:dolichol-linked oligosaccharide biosynthetic process"/>
    <property type="evidence" value="ECO:0007669"/>
    <property type="project" value="InterPro"/>
</dbReference>
<sequence length="217" mass="24301">MTLAVILLLLSRVYFLRRERNLPRVRRSGTCSLAVFLGSGGHTMEALSLVNSLDFTRYTPRTYIVSEGDALSIQKARALERLKLSRNEIVAIGEYRVITIPRARHVHQKLFQTVPTALLSLLVSFYHVTVAPFFAAPISEVLLLNGPGTCFVLCIATYLNRLLGLPSPKLIYVESFARVKTLSLSGRLLRSMVDSFVVQWPDLLKEGGRGVYHGWLV</sequence>
<dbReference type="OrthoDB" id="17098at2759"/>
<feature type="signal peptide" evidence="12">
    <location>
        <begin position="1"/>
        <end position="18"/>
    </location>
</feature>
<dbReference type="InterPro" id="IPR013969">
    <property type="entry name" value="Oligosacch_biosynth_Alg14"/>
</dbReference>
<accession>W4K6Q4</accession>
<evidence type="ECO:0000256" key="3">
    <source>
        <dbReference type="ARBA" id="ARBA00009731"/>
    </source>
</evidence>
<evidence type="ECO:0000256" key="8">
    <source>
        <dbReference type="ARBA" id="ARBA00022989"/>
    </source>
</evidence>
<evidence type="ECO:0000256" key="10">
    <source>
        <dbReference type="ARBA" id="ARBA00032062"/>
    </source>
</evidence>
<gene>
    <name evidence="11" type="primary">ALG14</name>
    <name evidence="13" type="ORF">HETIRDRAFT_45766</name>
</gene>
<keyword evidence="9" id="KW-0472">Membrane</keyword>
<dbReference type="GeneID" id="20676855"/>
<dbReference type="GO" id="GO:0043541">
    <property type="term" value="C:UDP-N-acetylglucosamine transferase complex"/>
    <property type="evidence" value="ECO:0007669"/>
    <property type="project" value="TreeGrafter"/>
</dbReference>
<comment type="subunit">
    <text evidence="4 11">Heterodimer with ALG13 to form a functional enzyme.</text>
</comment>
<keyword evidence="8" id="KW-1133">Transmembrane helix</keyword>
<protein>
    <recommendedName>
        <fullName evidence="5 11">UDP-N-acetylglucosamine transferase subunit ALG14</fullName>
    </recommendedName>
    <alternativeName>
        <fullName evidence="10 11">Asparagine-linked glycosylation protein 14</fullName>
    </alternativeName>
</protein>
<dbReference type="PANTHER" id="PTHR12154">
    <property type="entry name" value="GLYCOSYL TRANSFERASE-RELATED"/>
    <property type="match status" value="1"/>
</dbReference>
<dbReference type="FunCoup" id="W4K6Q4">
    <property type="interactions" value="138"/>
</dbReference>
<name>W4K6Q4_HETIT</name>
<evidence type="ECO:0000256" key="12">
    <source>
        <dbReference type="SAM" id="SignalP"/>
    </source>
</evidence>
<keyword evidence="7 11" id="KW-0256">Endoplasmic reticulum</keyword>
<dbReference type="STRING" id="747525.W4K6Q4"/>
<dbReference type="InParanoid" id="W4K6Q4"/>
<organism evidence="13 14">
    <name type="scientific">Heterobasidion irregulare (strain TC 32-1)</name>
    <dbReference type="NCBI Taxonomy" id="747525"/>
    <lineage>
        <taxon>Eukaryota</taxon>
        <taxon>Fungi</taxon>
        <taxon>Dikarya</taxon>
        <taxon>Basidiomycota</taxon>
        <taxon>Agaricomycotina</taxon>
        <taxon>Agaricomycetes</taxon>
        <taxon>Russulales</taxon>
        <taxon>Bondarzewiaceae</taxon>
        <taxon>Heterobasidion</taxon>
        <taxon>Heterobasidion annosum species complex</taxon>
    </lineage>
</organism>